<dbReference type="EMBL" id="GBRH01272639">
    <property type="protein sequence ID" value="JAD25256.1"/>
    <property type="molecule type" value="Transcribed_RNA"/>
</dbReference>
<reference evidence="1" key="1">
    <citation type="submission" date="2014-09" db="EMBL/GenBank/DDBJ databases">
        <authorList>
            <person name="Magalhaes I.L.F."/>
            <person name="Oliveira U."/>
            <person name="Santos F.R."/>
            <person name="Vidigal T.H.D.A."/>
            <person name="Brescovit A.D."/>
            <person name="Santos A.J."/>
        </authorList>
    </citation>
    <scope>NUCLEOTIDE SEQUENCE</scope>
    <source>
        <tissue evidence="1">Shoot tissue taken approximately 20 cm above the soil surface</tissue>
    </source>
</reference>
<sequence length="34" mass="4097">MFQSLWHKDYGPVCFSFCWLLQVRSQKLKQTTSC</sequence>
<protein>
    <submittedName>
        <fullName evidence="1">Uncharacterized protein</fullName>
    </submittedName>
</protein>
<dbReference type="AlphaFoldDB" id="A0A0A8YH59"/>
<name>A0A0A8YH59_ARUDO</name>
<evidence type="ECO:0000313" key="1">
    <source>
        <dbReference type="EMBL" id="JAD25256.1"/>
    </source>
</evidence>
<accession>A0A0A8YH59</accession>
<proteinExistence type="predicted"/>
<reference evidence="1" key="2">
    <citation type="journal article" date="2015" name="Data Brief">
        <title>Shoot transcriptome of the giant reed, Arundo donax.</title>
        <authorList>
            <person name="Barrero R.A."/>
            <person name="Guerrero F.D."/>
            <person name="Moolhuijzen P."/>
            <person name="Goolsby J.A."/>
            <person name="Tidwell J."/>
            <person name="Bellgard S.E."/>
            <person name="Bellgard M.I."/>
        </authorList>
    </citation>
    <scope>NUCLEOTIDE SEQUENCE</scope>
    <source>
        <tissue evidence="1">Shoot tissue taken approximately 20 cm above the soil surface</tissue>
    </source>
</reference>
<organism evidence="1">
    <name type="scientific">Arundo donax</name>
    <name type="common">Giant reed</name>
    <name type="synonym">Donax arundinaceus</name>
    <dbReference type="NCBI Taxonomy" id="35708"/>
    <lineage>
        <taxon>Eukaryota</taxon>
        <taxon>Viridiplantae</taxon>
        <taxon>Streptophyta</taxon>
        <taxon>Embryophyta</taxon>
        <taxon>Tracheophyta</taxon>
        <taxon>Spermatophyta</taxon>
        <taxon>Magnoliopsida</taxon>
        <taxon>Liliopsida</taxon>
        <taxon>Poales</taxon>
        <taxon>Poaceae</taxon>
        <taxon>PACMAD clade</taxon>
        <taxon>Arundinoideae</taxon>
        <taxon>Arundineae</taxon>
        <taxon>Arundo</taxon>
    </lineage>
</organism>